<sequence>AADRAVRNAVGAAKQLEERLALAESALSSLVGDAAVADRTAAVIPALQHLAAGRVPPWLDRLRRHVALHARAHALEGRIHTASSSELRTAAKGQRLGAERGVDLSNFSVEICVAEHVASRAGGNGLAAPQ</sequence>
<proteinExistence type="predicted"/>
<keyword evidence="1" id="KW-0175">Coiled coil</keyword>
<organism evidence="2 3">
    <name type="scientific">Prorocentrum cordatum</name>
    <dbReference type="NCBI Taxonomy" id="2364126"/>
    <lineage>
        <taxon>Eukaryota</taxon>
        <taxon>Sar</taxon>
        <taxon>Alveolata</taxon>
        <taxon>Dinophyceae</taxon>
        <taxon>Prorocentrales</taxon>
        <taxon>Prorocentraceae</taxon>
        <taxon>Prorocentrum</taxon>
    </lineage>
</organism>
<protein>
    <submittedName>
        <fullName evidence="2">Uncharacterized protein</fullName>
    </submittedName>
</protein>
<gene>
    <name evidence="2" type="ORF">PCOR1329_LOCUS47838</name>
</gene>
<feature type="non-terminal residue" evidence="2">
    <location>
        <position position="1"/>
    </location>
</feature>
<keyword evidence="3" id="KW-1185">Reference proteome</keyword>
<dbReference type="EMBL" id="CAUYUJ010015767">
    <property type="protein sequence ID" value="CAK0857892.1"/>
    <property type="molecule type" value="Genomic_DNA"/>
</dbReference>
<name>A0ABN9UG24_9DINO</name>
<accession>A0ABN9UG24</accession>
<evidence type="ECO:0000256" key="1">
    <source>
        <dbReference type="SAM" id="Coils"/>
    </source>
</evidence>
<feature type="coiled-coil region" evidence="1">
    <location>
        <begin position="6"/>
        <end position="33"/>
    </location>
</feature>
<reference evidence="2" key="1">
    <citation type="submission" date="2023-10" db="EMBL/GenBank/DDBJ databases">
        <authorList>
            <person name="Chen Y."/>
            <person name="Shah S."/>
            <person name="Dougan E. K."/>
            <person name="Thang M."/>
            <person name="Chan C."/>
        </authorList>
    </citation>
    <scope>NUCLEOTIDE SEQUENCE [LARGE SCALE GENOMIC DNA]</scope>
</reference>
<dbReference type="Proteomes" id="UP001189429">
    <property type="component" value="Unassembled WGS sequence"/>
</dbReference>
<evidence type="ECO:0000313" key="2">
    <source>
        <dbReference type="EMBL" id="CAK0857892.1"/>
    </source>
</evidence>
<feature type="non-terminal residue" evidence="2">
    <location>
        <position position="130"/>
    </location>
</feature>
<comment type="caution">
    <text evidence="2">The sequence shown here is derived from an EMBL/GenBank/DDBJ whole genome shotgun (WGS) entry which is preliminary data.</text>
</comment>
<evidence type="ECO:0000313" key="3">
    <source>
        <dbReference type="Proteomes" id="UP001189429"/>
    </source>
</evidence>